<dbReference type="AlphaFoldDB" id="A0A8D8WXG0"/>
<organism evidence="1">
    <name type="scientific">Cacopsylla melanoneura</name>
    <dbReference type="NCBI Taxonomy" id="428564"/>
    <lineage>
        <taxon>Eukaryota</taxon>
        <taxon>Metazoa</taxon>
        <taxon>Ecdysozoa</taxon>
        <taxon>Arthropoda</taxon>
        <taxon>Hexapoda</taxon>
        <taxon>Insecta</taxon>
        <taxon>Pterygota</taxon>
        <taxon>Neoptera</taxon>
        <taxon>Paraneoptera</taxon>
        <taxon>Hemiptera</taxon>
        <taxon>Sternorrhyncha</taxon>
        <taxon>Psylloidea</taxon>
        <taxon>Psyllidae</taxon>
        <taxon>Psyllinae</taxon>
        <taxon>Cacopsylla</taxon>
    </lineage>
</organism>
<name>A0A8D8WXG0_9HEMI</name>
<reference evidence="1" key="1">
    <citation type="submission" date="2021-05" db="EMBL/GenBank/DDBJ databases">
        <authorList>
            <person name="Alioto T."/>
            <person name="Alioto T."/>
            <person name="Gomez Garrido J."/>
        </authorList>
    </citation>
    <scope>NUCLEOTIDE SEQUENCE</scope>
</reference>
<accession>A0A8D8WXG0</accession>
<dbReference type="SUPFAM" id="SSF50630">
    <property type="entry name" value="Acid proteases"/>
    <property type="match status" value="1"/>
</dbReference>
<dbReference type="InterPro" id="IPR021109">
    <property type="entry name" value="Peptidase_aspartic_dom_sf"/>
</dbReference>
<evidence type="ECO:0000313" key="1">
    <source>
        <dbReference type="EMBL" id="CAG6673984.1"/>
    </source>
</evidence>
<dbReference type="EMBL" id="HBUF01232605">
    <property type="protein sequence ID" value="CAG6673984.1"/>
    <property type="molecule type" value="Transcribed_RNA"/>
</dbReference>
<proteinExistence type="predicted"/>
<dbReference type="Gene3D" id="2.40.70.10">
    <property type="entry name" value="Acid Proteases"/>
    <property type="match status" value="1"/>
</dbReference>
<dbReference type="PANTHER" id="PTHR33198">
    <property type="entry name" value="ANK_REP_REGION DOMAIN-CONTAINING PROTEIN-RELATED"/>
    <property type="match status" value="1"/>
</dbReference>
<sequence>MTQYNRPEPLNVTDGNIVETFKRFRQEIEIYFLATETSEKPANVQVARLLNLLGSDALRLYNTFPKEDNPTVEKILDQFEKYCAPKRNEIMQHYRFFNRKQKQGEPFDIFLADLKSLVQGCNFQNMEDRMLRTQIVLGVFDKDVQTRLLREELTLKQVISYCTACEAAEKHKLELEGAMKVMAISKDGNADNRFYSNKNKVQDYENADKRFYNKNKACEKCDTSHVVGKCPAYGKQCVKCKRYGHFQKCCWSKTNFNVQQSRPKKSEDINEVRLNNNEDQSVMDDDFSINVLSIDRGIKDLSINLECGKEVHAIIYVNNVPVKFKIDTGSPVNIIPEAIMQEFQPRLQETNVQFVAFGGGKISPVGKFYAHCHANNIFSEEEIYVCKTDMALLGLKTSVKLKIVQVNNDVTCNTIDMEVEDLGKNTKK</sequence>
<dbReference type="PANTHER" id="PTHR33198:SF20">
    <property type="entry name" value="RETROTRANSPOSON GAG DOMAIN-CONTAINING PROTEIN"/>
    <property type="match status" value="1"/>
</dbReference>
<protein>
    <submittedName>
        <fullName evidence="1">Uncharacterized protein</fullName>
    </submittedName>
</protein>